<dbReference type="RefSeq" id="XP_033388428.1">
    <property type="nucleotide sequence ID" value="XM_033521038.1"/>
</dbReference>
<feature type="region of interest" description="Disordered" evidence="1">
    <location>
        <begin position="127"/>
        <end position="146"/>
    </location>
</feature>
<dbReference type="GeneID" id="54278435"/>
<organism evidence="2 3">
    <name type="scientific">Aaosphaeria arxii CBS 175.79</name>
    <dbReference type="NCBI Taxonomy" id="1450172"/>
    <lineage>
        <taxon>Eukaryota</taxon>
        <taxon>Fungi</taxon>
        <taxon>Dikarya</taxon>
        <taxon>Ascomycota</taxon>
        <taxon>Pezizomycotina</taxon>
        <taxon>Dothideomycetes</taxon>
        <taxon>Pleosporomycetidae</taxon>
        <taxon>Pleosporales</taxon>
        <taxon>Pleosporales incertae sedis</taxon>
        <taxon>Aaosphaeria</taxon>
    </lineage>
</organism>
<feature type="compositionally biased region" description="Basic and acidic residues" evidence="1">
    <location>
        <begin position="127"/>
        <end position="137"/>
    </location>
</feature>
<name>A0A6A5Y489_9PLEO</name>
<reference evidence="2" key="1">
    <citation type="journal article" date="2020" name="Stud. Mycol.">
        <title>101 Dothideomycetes genomes: a test case for predicting lifestyles and emergence of pathogens.</title>
        <authorList>
            <person name="Haridas S."/>
            <person name="Albert R."/>
            <person name="Binder M."/>
            <person name="Bloem J."/>
            <person name="Labutti K."/>
            <person name="Salamov A."/>
            <person name="Andreopoulos B."/>
            <person name="Baker S."/>
            <person name="Barry K."/>
            <person name="Bills G."/>
            <person name="Bluhm B."/>
            <person name="Cannon C."/>
            <person name="Castanera R."/>
            <person name="Culley D."/>
            <person name="Daum C."/>
            <person name="Ezra D."/>
            <person name="Gonzalez J."/>
            <person name="Henrissat B."/>
            <person name="Kuo A."/>
            <person name="Liang C."/>
            <person name="Lipzen A."/>
            <person name="Lutzoni F."/>
            <person name="Magnuson J."/>
            <person name="Mondo S."/>
            <person name="Nolan M."/>
            <person name="Ohm R."/>
            <person name="Pangilinan J."/>
            <person name="Park H.-J."/>
            <person name="Ramirez L."/>
            <person name="Alfaro M."/>
            <person name="Sun H."/>
            <person name="Tritt A."/>
            <person name="Yoshinaga Y."/>
            <person name="Zwiers L.-H."/>
            <person name="Turgeon B."/>
            <person name="Goodwin S."/>
            <person name="Spatafora J."/>
            <person name="Crous P."/>
            <person name="Grigoriev I."/>
        </authorList>
    </citation>
    <scope>NUCLEOTIDE SEQUENCE</scope>
    <source>
        <strain evidence="2">CBS 175.79</strain>
    </source>
</reference>
<dbReference type="EMBL" id="ML978067">
    <property type="protein sequence ID" value="KAF2020089.1"/>
    <property type="molecule type" value="Genomic_DNA"/>
</dbReference>
<evidence type="ECO:0000313" key="2">
    <source>
        <dbReference type="EMBL" id="KAF2020089.1"/>
    </source>
</evidence>
<accession>A0A6A5Y489</accession>
<evidence type="ECO:0000256" key="1">
    <source>
        <dbReference type="SAM" id="MobiDB-lite"/>
    </source>
</evidence>
<protein>
    <submittedName>
        <fullName evidence="2">Uncharacterized protein</fullName>
    </submittedName>
</protein>
<dbReference type="AlphaFoldDB" id="A0A6A5Y489"/>
<keyword evidence="3" id="KW-1185">Reference proteome</keyword>
<proteinExistence type="predicted"/>
<gene>
    <name evidence="2" type="ORF">BU24DRAFT_133352</name>
</gene>
<sequence>MCNYVCFCSGSLYCNITAGVDETPFGLDTWPSDRPSSRHFSSKSSNSLAKMAGGIKLPLSSSQLLLSFLRWWLRHRSLHPALMFRGANRNPQYLRWHYDGMADLCRLSRVACLFGARQLGLVNRVGDHAQGERRRDSAPQGGSSAKSILAKIRETPQDSLRSLREREHTSSLCRMVAWSWLGMPTSRIQGI</sequence>
<dbReference type="Proteomes" id="UP000799778">
    <property type="component" value="Unassembled WGS sequence"/>
</dbReference>
<evidence type="ECO:0000313" key="3">
    <source>
        <dbReference type="Proteomes" id="UP000799778"/>
    </source>
</evidence>